<dbReference type="EMBL" id="CM004477">
    <property type="protein sequence ID" value="OCT74766.1"/>
    <property type="molecule type" value="Genomic_DNA"/>
</dbReference>
<protein>
    <submittedName>
        <fullName evidence="1">Uncharacterized protein</fullName>
    </submittedName>
</protein>
<organism evidence="1 2">
    <name type="scientific">Xenopus laevis</name>
    <name type="common">African clawed frog</name>
    <dbReference type="NCBI Taxonomy" id="8355"/>
    <lineage>
        <taxon>Eukaryota</taxon>
        <taxon>Metazoa</taxon>
        <taxon>Chordata</taxon>
        <taxon>Craniata</taxon>
        <taxon>Vertebrata</taxon>
        <taxon>Euteleostomi</taxon>
        <taxon>Amphibia</taxon>
        <taxon>Batrachia</taxon>
        <taxon>Anura</taxon>
        <taxon>Pipoidea</taxon>
        <taxon>Pipidae</taxon>
        <taxon>Xenopodinae</taxon>
        <taxon>Xenopus</taxon>
        <taxon>Xenopus</taxon>
    </lineage>
</organism>
<dbReference type="Proteomes" id="UP000694892">
    <property type="component" value="Chromosome 6S"/>
</dbReference>
<evidence type="ECO:0000313" key="2">
    <source>
        <dbReference type="Proteomes" id="UP000694892"/>
    </source>
</evidence>
<reference evidence="2" key="1">
    <citation type="journal article" date="2016" name="Nature">
        <title>Genome evolution in the allotetraploid frog Xenopus laevis.</title>
        <authorList>
            <person name="Session A.M."/>
            <person name="Uno Y."/>
            <person name="Kwon T."/>
            <person name="Chapman J.A."/>
            <person name="Toyoda A."/>
            <person name="Takahashi S."/>
            <person name="Fukui A."/>
            <person name="Hikosaka A."/>
            <person name="Suzuki A."/>
            <person name="Kondo M."/>
            <person name="van Heeringen S.J."/>
            <person name="Quigley I."/>
            <person name="Heinz S."/>
            <person name="Ogino H."/>
            <person name="Ochi H."/>
            <person name="Hellsten U."/>
            <person name="Lyons J.B."/>
            <person name="Simakov O."/>
            <person name="Putnam N."/>
            <person name="Stites J."/>
            <person name="Kuroki Y."/>
            <person name="Tanaka T."/>
            <person name="Michiue T."/>
            <person name="Watanabe M."/>
            <person name="Bogdanovic O."/>
            <person name="Lister R."/>
            <person name="Georgiou G."/>
            <person name="Paranjpe S.S."/>
            <person name="van Kruijsbergen I."/>
            <person name="Shu S."/>
            <person name="Carlson J."/>
            <person name="Kinoshita T."/>
            <person name="Ohta Y."/>
            <person name="Mawaribuchi S."/>
            <person name="Jenkins J."/>
            <person name="Grimwood J."/>
            <person name="Schmutz J."/>
            <person name="Mitros T."/>
            <person name="Mozaffari S.V."/>
            <person name="Suzuki Y."/>
            <person name="Haramoto Y."/>
            <person name="Yamamoto T.S."/>
            <person name="Takagi C."/>
            <person name="Heald R."/>
            <person name="Miller K."/>
            <person name="Haudenschild C."/>
            <person name="Kitzman J."/>
            <person name="Nakayama T."/>
            <person name="Izutsu Y."/>
            <person name="Robert J."/>
            <person name="Fortriede J."/>
            <person name="Burns K."/>
            <person name="Lotay V."/>
            <person name="Karimi K."/>
            <person name="Yasuoka Y."/>
            <person name="Dichmann D.S."/>
            <person name="Flajnik M.F."/>
            <person name="Houston D.W."/>
            <person name="Shendure J."/>
            <person name="DuPasquier L."/>
            <person name="Vize P.D."/>
            <person name="Zorn A.M."/>
            <person name="Ito M."/>
            <person name="Marcotte E.M."/>
            <person name="Wallingford J.B."/>
            <person name="Ito Y."/>
            <person name="Asashima M."/>
            <person name="Ueno N."/>
            <person name="Matsuda Y."/>
            <person name="Veenstra G.J."/>
            <person name="Fujiyama A."/>
            <person name="Harland R.M."/>
            <person name="Taira M."/>
            <person name="Rokhsar D.S."/>
        </authorList>
    </citation>
    <scope>NUCLEOTIDE SEQUENCE [LARGE SCALE GENOMIC DNA]</scope>
    <source>
        <strain evidence="2">J</strain>
    </source>
</reference>
<name>A0A974CLH1_XENLA</name>
<dbReference type="AlphaFoldDB" id="A0A974CLH1"/>
<accession>A0A974CLH1</accession>
<evidence type="ECO:0000313" key="1">
    <source>
        <dbReference type="EMBL" id="OCT74766.1"/>
    </source>
</evidence>
<gene>
    <name evidence="1" type="ORF">XELAEV_18033753mg</name>
</gene>
<proteinExistence type="predicted"/>
<sequence>MEHPLIGPMFKVWFIIRDKSSLLLFKWGAHPLDSWNYNQITCYILKIKDVDWSRPLTAWENMFEQADAIIKPILRFYKLLLNNSVSPKQSTYREWKRELKCIIPLLLWEKSLASIHKKICAMRIREMNYK</sequence>